<dbReference type="CDD" id="cd12148">
    <property type="entry name" value="fungal_TF_MHR"/>
    <property type="match status" value="1"/>
</dbReference>
<evidence type="ECO:0000256" key="6">
    <source>
        <dbReference type="SAM" id="MobiDB-lite"/>
    </source>
</evidence>
<dbReference type="InterPro" id="IPR036864">
    <property type="entry name" value="Zn2-C6_fun-type_DNA-bd_sf"/>
</dbReference>
<dbReference type="SMART" id="SM00066">
    <property type="entry name" value="GAL4"/>
    <property type="match status" value="1"/>
</dbReference>
<dbReference type="PROSITE" id="PS50048">
    <property type="entry name" value="ZN2_CY6_FUNGAL_2"/>
    <property type="match status" value="1"/>
</dbReference>
<keyword evidence="5" id="KW-0539">Nucleus</keyword>
<organism evidence="8 9">
    <name type="scientific">Exophiala viscosa</name>
    <dbReference type="NCBI Taxonomy" id="2486360"/>
    <lineage>
        <taxon>Eukaryota</taxon>
        <taxon>Fungi</taxon>
        <taxon>Dikarya</taxon>
        <taxon>Ascomycota</taxon>
        <taxon>Pezizomycotina</taxon>
        <taxon>Eurotiomycetes</taxon>
        <taxon>Chaetothyriomycetidae</taxon>
        <taxon>Chaetothyriales</taxon>
        <taxon>Herpotrichiellaceae</taxon>
        <taxon>Exophiala</taxon>
    </lineage>
</organism>
<keyword evidence="4" id="KW-0804">Transcription</keyword>
<dbReference type="GO" id="GO:0000981">
    <property type="term" value="F:DNA-binding transcription factor activity, RNA polymerase II-specific"/>
    <property type="evidence" value="ECO:0007669"/>
    <property type="project" value="InterPro"/>
</dbReference>
<accession>A0AAN6DR49</accession>
<dbReference type="GO" id="GO:0005634">
    <property type="term" value="C:nucleus"/>
    <property type="evidence" value="ECO:0007669"/>
    <property type="project" value="TreeGrafter"/>
</dbReference>
<dbReference type="GO" id="GO:0006351">
    <property type="term" value="P:DNA-templated transcription"/>
    <property type="evidence" value="ECO:0007669"/>
    <property type="project" value="InterPro"/>
</dbReference>
<keyword evidence="2" id="KW-0805">Transcription regulation</keyword>
<dbReference type="GO" id="GO:0000435">
    <property type="term" value="P:positive regulation of transcription from RNA polymerase II promoter by galactose"/>
    <property type="evidence" value="ECO:0007669"/>
    <property type="project" value="TreeGrafter"/>
</dbReference>
<keyword evidence="1" id="KW-0479">Metal-binding</keyword>
<sequence length="463" mass="51330">MQSEGIARDNGLKRRRVSIACSACSARKSRCNGERPKCSSCDSHGYECTYEQPLSSAPDGYIGASRPSKFLEARVADLEEVVQSLRSDEPGLGRLPALDRRKDDPHTTERLSDSLPRAYGGNVDALASIMLTENNDCRDETPHFGRTSNVFLFQQLVPHLSGSGHGQDSSAPTEAYNNRHPVAMSPDLDGTTIHGSRPNVDIDADPYQMPPITETENLLHVYFSTIHLFVPCLDEHGFLRKYKSCRGGAQYSVAAVGDAWLGTFYIVLSLACQCLEAISPDSHRAAESEAYYRKALKVGMEQVIAGVGFEVVQFLVLLTTYLLSTHRASESWSFHSLAVKSAFLMALYSKSSFSRLPTAEKVLRQKCWLCLVYNDRLMSVAFGRLGLIQPSYSTCDFPPEDLDELPPLHVTRVMASLSLLHFKASITLSTIVADFAETLKSRKLEECSKPKRVRNHQQDRPAT</sequence>
<dbReference type="Pfam" id="PF04082">
    <property type="entry name" value="Fungal_trans"/>
    <property type="match status" value="1"/>
</dbReference>
<dbReference type="AlphaFoldDB" id="A0AAN6DR49"/>
<name>A0AAN6DR49_9EURO</name>
<dbReference type="Gene3D" id="4.10.240.10">
    <property type="entry name" value="Zn(2)-C6 fungal-type DNA-binding domain"/>
    <property type="match status" value="1"/>
</dbReference>
<evidence type="ECO:0000313" key="8">
    <source>
        <dbReference type="EMBL" id="KAI1609677.1"/>
    </source>
</evidence>
<feature type="domain" description="Zn(2)-C6 fungal-type" evidence="7">
    <location>
        <begin position="20"/>
        <end position="50"/>
    </location>
</feature>
<reference evidence="8" key="1">
    <citation type="journal article" date="2022" name="bioRxiv">
        <title>Deciphering the potential niche of two novel black yeast fungi from a biological soil crust based on their genomes, phenotypes, and melanin regulation.</title>
        <authorList>
            <consortium name="DOE Joint Genome Institute"/>
            <person name="Carr E.C."/>
            <person name="Barton Q."/>
            <person name="Grambo S."/>
            <person name="Sullivan M."/>
            <person name="Renfro C.M."/>
            <person name="Kuo A."/>
            <person name="Pangilinan J."/>
            <person name="Lipzen A."/>
            <person name="Keymanesh K."/>
            <person name="Savage E."/>
            <person name="Barry K."/>
            <person name="Grigoriev I.V."/>
            <person name="Riekhof W.R."/>
            <person name="Harris S.S."/>
        </authorList>
    </citation>
    <scope>NUCLEOTIDE SEQUENCE</scope>
    <source>
        <strain evidence="8">JF 03-4F</strain>
    </source>
</reference>
<dbReference type="SMART" id="SM00906">
    <property type="entry name" value="Fungal_trans"/>
    <property type="match status" value="1"/>
</dbReference>
<proteinExistence type="predicted"/>
<evidence type="ECO:0000256" key="1">
    <source>
        <dbReference type="ARBA" id="ARBA00022723"/>
    </source>
</evidence>
<dbReference type="InterPro" id="IPR001138">
    <property type="entry name" value="Zn2Cys6_DnaBD"/>
</dbReference>
<evidence type="ECO:0000313" key="9">
    <source>
        <dbReference type="Proteomes" id="UP001203852"/>
    </source>
</evidence>
<feature type="region of interest" description="Disordered" evidence="6">
    <location>
        <begin position="87"/>
        <end position="117"/>
    </location>
</feature>
<feature type="compositionally biased region" description="Basic and acidic residues" evidence="6">
    <location>
        <begin position="87"/>
        <end position="112"/>
    </location>
</feature>
<dbReference type="CDD" id="cd00067">
    <property type="entry name" value="GAL4"/>
    <property type="match status" value="1"/>
</dbReference>
<protein>
    <submittedName>
        <fullName evidence="8">Fungal-specific transcription factor domain-containing protein</fullName>
    </submittedName>
</protein>
<evidence type="ECO:0000256" key="2">
    <source>
        <dbReference type="ARBA" id="ARBA00023015"/>
    </source>
</evidence>
<dbReference type="InterPro" id="IPR051127">
    <property type="entry name" value="Fungal_SecMet_Regulators"/>
</dbReference>
<dbReference type="Pfam" id="PF00172">
    <property type="entry name" value="Zn_clus"/>
    <property type="match status" value="1"/>
</dbReference>
<comment type="caution">
    <text evidence="8">The sequence shown here is derived from an EMBL/GenBank/DDBJ whole genome shotgun (WGS) entry which is preliminary data.</text>
</comment>
<dbReference type="SUPFAM" id="SSF57701">
    <property type="entry name" value="Zn2/Cys6 DNA-binding domain"/>
    <property type="match status" value="1"/>
</dbReference>
<dbReference type="PROSITE" id="PS00463">
    <property type="entry name" value="ZN2_CY6_FUNGAL_1"/>
    <property type="match status" value="1"/>
</dbReference>
<keyword evidence="3" id="KW-0238">DNA-binding</keyword>
<evidence type="ECO:0000256" key="3">
    <source>
        <dbReference type="ARBA" id="ARBA00023125"/>
    </source>
</evidence>
<dbReference type="PANTHER" id="PTHR47424">
    <property type="entry name" value="REGULATORY PROTEIN GAL4"/>
    <property type="match status" value="1"/>
</dbReference>
<evidence type="ECO:0000256" key="5">
    <source>
        <dbReference type="ARBA" id="ARBA00023242"/>
    </source>
</evidence>
<keyword evidence="9" id="KW-1185">Reference proteome</keyword>
<gene>
    <name evidence="8" type="ORF">EDD36DRAFT_54361</name>
</gene>
<dbReference type="GO" id="GO:0008270">
    <property type="term" value="F:zinc ion binding"/>
    <property type="evidence" value="ECO:0007669"/>
    <property type="project" value="InterPro"/>
</dbReference>
<dbReference type="PANTHER" id="PTHR47424:SF3">
    <property type="entry name" value="REGULATORY PROTEIN GAL4"/>
    <property type="match status" value="1"/>
</dbReference>
<dbReference type="GO" id="GO:0000978">
    <property type="term" value="F:RNA polymerase II cis-regulatory region sequence-specific DNA binding"/>
    <property type="evidence" value="ECO:0007669"/>
    <property type="project" value="TreeGrafter"/>
</dbReference>
<dbReference type="Proteomes" id="UP001203852">
    <property type="component" value="Unassembled WGS sequence"/>
</dbReference>
<dbReference type="InterPro" id="IPR007219">
    <property type="entry name" value="XnlR_reg_dom"/>
</dbReference>
<evidence type="ECO:0000259" key="7">
    <source>
        <dbReference type="PROSITE" id="PS50048"/>
    </source>
</evidence>
<evidence type="ECO:0000256" key="4">
    <source>
        <dbReference type="ARBA" id="ARBA00023163"/>
    </source>
</evidence>
<dbReference type="EMBL" id="MU404359">
    <property type="protein sequence ID" value="KAI1609677.1"/>
    <property type="molecule type" value="Genomic_DNA"/>
</dbReference>